<gene>
    <name evidence="2" type="ORF">FPZ44_13085</name>
</gene>
<dbReference type="Proteomes" id="UP000318102">
    <property type="component" value="Unassembled WGS sequence"/>
</dbReference>
<dbReference type="InterPro" id="IPR023378">
    <property type="entry name" value="YheA/YmcA-like_dom_sf"/>
</dbReference>
<dbReference type="InterPro" id="IPR010368">
    <property type="entry name" value="Com_YlbF"/>
</dbReference>
<dbReference type="InterPro" id="IPR052767">
    <property type="entry name" value="Bact_com_dev_regulator"/>
</dbReference>
<evidence type="ECO:0000313" key="3">
    <source>
        <dbReference type="Proteomes" id="UP000318102"/>
    </source>
</evidence>
<protein>
    <recommendedName>
        <fullName evidence="4">Cell fate regulator YmcA, YheA/YmcA/DUF963 family (Controls sporulation, competence, biofilm development)</fullName>
    </recommendedName>
</protein>
<sequence length="162" mass="18236">MGEIEVSQQSKETQSQPAAKSACGVPKFEAAEVLVREDIMQKAKHLAELICTTEEVKQYQEAEKLIQKHEHVQKTIAMLKKKQKEIVAFESFNNTAMVEKIEAELDALQDEIDNVPLVVQFQQSQTDVNYLLQLIMSVIRDSVSEKINVEAGRAEDPDSCSD</sequence>
<evidence type="ECO:0008006" key="4">
    <source>
        <dbReference type="Google" id="ProtNLM"/>
    </source>
</evidence>
<dbReference type="AlphaFoldDB" id="A0A559J234"/>
<feature type="region of interest" description="Disordered" evidence="1">
    <location>
        <begin position="1"/>
        <end position="21"/>
    </location>
</feature>
<dbReference type="SUPFAM" id="SSF158622">
    <property type="entry name" value="YheA/YmcA-like"/>
    <property type="match status" value="1"/>
</dbReference>
<proteinExistence type="predicted"/>
<dbReference type="Pfam" id="PF06133">
    <property type="entry name" value="Com_YlbF"/>
    <property type="match status" value="1"/>
</dbReference>
<keyword evidence="3" id="KW-1185">Reference proteome</keyword>
<dbReference type="PANTHER" id="PTHR38448">
    <property type="entry name" value="REGULATORY PROTEIN YLBF-RELATED"/>
    <property type="match status" value="1"/>
</dbReference>
<reference evidence="2 3" key="1">
    <citation type="submission" date="2019-07" db="EMBL/GenBank/DDBJ databases">
        <authorList>
            <person name="Kim J."/>
        </authorList>
    </citation>
    <scope>NUCLEOTIDE SEQUENCE [LARGE SCALE GENOMIC DNA]</scope>
    <source>
        <strain evidence="2 3">N4</strain>
    </source>
</reference>
<dbReference type="OrthoDB" id="2167788at2"/>
<organism evidence="2 3">
    <name type="scientific">Paenibacillus agilis</name>
    <dbReference type="NCBI Taxonomy" id="3020863"/>
    <lineage>
        <taxon>Bacteria</taxon>
        <taxon>Bacillati</taxon>
        <taxon>Bacillota</taxon>
        <taxon>Bacilli</taxon>
        <taxon>Bacillales</taxon>
        <taxon>Paenibacillaceae</taxon>
        <taxon>Paenibacillus</taxon>
    </lineage>
</organism>
<accession>A0A559J234</accession>
<dbReference type="EMBL" id="VNJK01000001">
    <property type="protein sequence ID" value="TVX93906.1"/>
    <property type="molecule type" value="Genomic_DNA"/>
</dbReference>
<dbReference type="PANTHER" id="PTHR38448:SF1">
    <property type="entry name" value="YLBF FAMILY REGULATOR"/>
    <property type="match status" value="1"/>
</dbReference>
<comment type="caution">
    <text evidence="2">The sequence shown here is derived from an EMBL/GenBank/DDBJ whole genome shotgun (WGS) entry which is preliminary data.</text>
</comment>
<dbReference type="Gene3D" id="1.20.1500.10">
    <property type="entry name" value="YheA/YmcA-like"/>
    <property type="match status" value="1"/>
</dbReference>
<evidence type="ECO:0000256" key="1">
    <source>
        <dbReference type="SAM" id="MobiDB-lite"/>
    </source>
</evidence>
<feature type="compositionally biased region" description="Polar residues" evidence="1">
    <location>
        <begin position="1"/>
        <end position="18"/>
    </location>
</feature>
<name>A0A559J234_9BACL</name>
<evidence type="ECO:0000313" key="2">
    <source>
        <dbReference type="EMBL" id="TVX93906.1"/>
    </source>
</evidence>